<evidence type="ECO:0000313" key="6">
    <source>
        <dbReference type="EMBL" id="CEP64970.1"/>
    </source>
</evidence>
<dbReference type="STRING" id="1245769.A0A0C7NAX5"/>
<keyword evidence="7" id="KW-1185">Reference proteome</keyword>
<evidence type="ECO:0000256" key="4">
    <source>
        <dbReference type="ARBA" id="ARBA00023002"/>
    </source>
</evidence>
<dbReference type="SUPFAM" id="SSF51905">
    <property type="entry name" value="FAD/NAD(P)-binding domain"/>
    <property type="match status" value="1"/>
</dbReference>
<protein>
    <submittedName>
        <fullName evidence="6">LALA0S15e01486g1_1</fullName>
    </submittedName>
</protein>
<sequence length="531" mass="58929">MSTSDQNKNLEEIQTPVLVVGGSLVGLNAGLFLSFWGVPNIVIEKHEGSSSHPRAIGYTEHTMEFFSSVGIIDQIPQVERGVRLRRASCFDLSSEWIEKTSWAGKKKVDSSYQEFSPFTGAAIAQDKLEPILRKRAIKLGCDLRQKTILLSFEQNDKEVIAIVLNKKTGHSYKIRAQYMIAADGGKSSIREALQLPCKGRGYMQTISSVLFRCPEADEVLSRGILQFDIDQPDLKAFLTTYNDGRWALMFRDGVQRNSKELLDGIKKALGQSDANIEIITTGQWDLSASICESYSKGRIFLAGDSAHALPPTRGGYGANTGIDDVHNLAWKLKLVLDGKASPSLLDTYSAERQPIGWLRHQQTFARPDYAAFAEGWASGEDIIDDAGMELGQLHISKAICSPDDVKTKAKRPDLWHGQPGVRAPHAWVKKDGKDISTIDLFNKRFVVLTQNEEWRAATETVSASLQLPIDFYLVGKDIVLSDDAEFVKKFGVGQFGATLVRPDGLVGWRAKHEEENSLRSLQKAFNQILNL</sequence>
<feature type="domain" description="FAD-binding" evidence="5">
    <location>
        <begin position="15"/>
        <end position="358"/>
    </location>
</feature>
<dbReference type="PANTHER" id="PTHR43004">
    <property type="entry name" value="TRK SYSTEM POTASSIUM UPTAKE PROTEIN"/>
    <property type="match status" value="1"/>
</dbReference>
<dbReference type="Gene3D" id="3.30.9.10">
    <property type="entry name" value="D-Amino Acid Oxidase, subunit A, domain 2"/>
    <property type="match status" value="1"/>
</dbReference>
<accession>A0A0C7NAX5</accession>
<dbReference type="PANTHER" id="PTHR43004:SF19">
    <property type="entry name" value="BINDING MONOOXYGENASE, PUTATIVE (JCVI)-RELATED"/>
    <property type="match status" value="1"/>
</dbReference>
<dbReference type="HOGENOM" id="CLU_009665_14_2_1"/>
<dbReference type="InterPro" id="IPR036188">
    <property type="entry name" value="FAD/NAD-bd_sf"/>
</dbReference>
<evidence type="ECO:0000259" key="5">
    <source>
        <dbReference type="Pfam" id="PF01494"/>
    </source>
</evidence>
<evidence type="ECO:0000256" key="1">
    <source>
        <dbReference type="ARBA" id="ARBA00001974"/>
    </source>
</evidence>
<dbReference type="OrthoDB" id="2690153at2759"/>
<dbReference type="GO" id="GO:0016709">
    <property type="term" value="F:oxidoreductase activity, acting on paired donors, with incorporation or reduction of molecular oxygen, NAD(P)H as one donor, and incorporation of one atom of oxygen"/>
    <property type="evidence" value="ECO:0007669"/>
    <property type="project" value="UniProtKB-ARBA"/>
</dbReference>
<dbReference type="Pfam" id="PF21274">
    <property type="entry name" value="Rng_hyd_C"/>
    <property type="match status" value="1"/>
</dbReference>
<evidence type="ECO:0000313" key="7">
    <source>
        <dbReference type="Proteomes" id="UP000054304"/>
    </source>
</evidence>
<comment type="cofactor">
    <cofactor evidence="1">
        <name>FAD</name>
        <dbReference type="ChEBI" id="CHEBI:57692"/>
    </cofactor>
</comment>
<dbReference type="Gene3D" id="3.40.30.120">
    <property type="match status" value="1"/>
</dbReference>
<gene>
    <name evidence="6" type="ORF">LALA0_S15e01486g</name>
</gene>
<evidence type="ECO:0000256" key="3">
    <source>
        <dbReference type="ARBA" id="ARBA00022827"/>
    </source>
</evidence>
<reference evidence="6 7" key="1">
    <citation type="submission" date="2014-12" db="EMBL/GenBank/DDBJ databases">
        <authorList>
            <person name="Neuveglise Cecile"/>
        </authorList>
    </citation>
    <scope>NUCLEOTIDE SEQUENCE [LARGE SCALE GENOMIC DNA]</scope>
    <source>
        <strain evidence="6 7">CBS 12615</strain>
    </source>
</reference>
<organism evidence="6 7">
    <name type="scientific">Lachancea lanzarotensis</name>
    <dbReference type="NCBI Taxonomy" id="1245769"/>
    <lineage>
        <taxon>Eukaryota</taxon>
        <taxon>Fungi</taxon>
        <taxon>Dikarya</taxon>
        <taxon>Ascomycota</taxon>
        <taxon>Saccharomycotina</taxon>
        <taxon>Saccharomycetes</taxon>
        <taxon>Saccharomycetales</taxon>
        <taxon>Saccharomycetaceae</taxon>
        <taxon>Lachancea</taxon>
    </lineage>
</organism>
<dbReference type="Proteomes" id="UP000054304">
    <property type="component" value="Unassembled WGS sequence"/>
</dbReference>
<evidence type="ECO:0000256" key="2">
    <source>
        <dbReference type="ARBA" id="ARBA00022630"/>
    </source>
</evidence>
<name>A0A0C7NAX5_9SACH</name>
<keyword evidence="3" id="KW-0274">FAD</keyword>
<dbReference type="GO" id="GO:0071949">
    <property type="term" value="F:FAD binding"/>
    <property type="evidence" value="ECO:0007669"/>
    <property type="project" value="InterPro"/>
</dbReference>
<keyword evidence="2" id="KW-0285">Flavoprotein</keyword>
<dbReference type="Gene3D" id="3.50.50.60">
    <property type="entry name" value="FAD/NAD(P)-binding domain"/>
    <property type="match status" value="1"/>
</dbReference>
<dbReference type="InterPro" id="IPR002938">
    <property type="entry name" value="FAD-bd"/>
</dbReference>
<dbReference type="AlphaFoldDB" id="A0A0C7NAX5"/>
<dbReference type="PRINTS" id="PR00420">
    <property type="entry name" value="RNGMNOXGNASE"/>
</dbReference>
<dbReference type="EMBL" id="LN736374">
    <property type="protein sequence ID" value="CEP64970.1"/>
    <property type="molecule type" value="Genomic_DNA"/>
</dbReference>
<proteinExistence type="predicted"/>
<dbReference type="RefSeq" id="XP_022631167.1">
    <property type="nucleotide sequence ID" value="XM_022771088.1"/>
</dbReference>
<dbReference type="GeneID" id="34688540"/>
<dbReference type="Pfam" id="PF01494">
    <property type="entry name" value="FAD_binding_3"/>
    <property type="match status" value="1"/>
</dbReference>
<dbReference type="InterPro" id="IPR050641">
    <property type="entry name" value="RIFMO-like"/>
</dbReference>
<keyword evidence="4" id="KW-0560">Oxidoreductase</keyword>